<keyword evidence="8" id="KW-0934">Plastid</keyword>
<dbReference type="GO" id="GO:0005840">
    <property type="term" value="C:ribosome"/>
    <property type="evidence" value="ECO:0007669"/>
    <property type="project" value="UniProtKB-KW"/>
</dbReference>
<evidence type="ECO:0000256" key="6">
    <source>
        <dbReference type="ARBA" id="ARBA00035427"/>
    </source>
</evidence>
<dbReference type="PANTHER" id="PTHR21368">
    <property type="entry name" value="50S RIBOSOMAL PROTEIN L9"/>
    <property type="match status" value="1"/>
</dbReference>
<dbReference type="Gene3D" id="3.10.430.100">
    <property type="entry name" value="Ribosomal protein L9, C-terminal domain"/>
    <property type="match status" value="1"/>
</dbReference>
<dbReference type="InterPro" id="IPR020594">
    <property type="entry name" value="Ribosomal_bL9_bac/chp"/>
</dbReference>
<dbReference type="InterPro" id="IPR009027">
    <property type="entry name" value="Ribosomal_bL9/RNase_H1_N"/>
</dbReference>
<dbReference type="Gene3D" id="3.40.5.10">
    <property type="entry name" value="Ribosomal protein L9, N-terminal domain"/>
    <property type="match status" value="1"/>
</dbReference>
<dbReference type="SUPFAM" id="SSF55658">
    <property type="entry name" value="L9 N-domain-like"/>
    <property type="match status" value="1"/>
</dbReference>
<dbReference type="GO" id="GO:0006412">
    <property type="term" value="P:translation"/>
    <property type="evidence" value="ECO:0007669"/>
    <property type="project" value="InterPro"/>
</dbReference>
<dbReference type="GO" id="GO:0003735">
    <property type="term" value="F:structural constituent of ribosome"/>
    <property type="evidence" value="ECO:0007669"/>
    <property type="project" value="InterPro"/>
</dbReference>
<evidence type="ECO:0000256" key="3">
    <source>
        <dbReference type="ARBA" id="ARBA00022884"/>
    </source>
</evidence>
<dbReference type="InterPro" id="IPR020070">
    <property type="entry name" value="Ribosomal_bL9_N"/>
</dbReference>
<gene>
    <name evidence="8" type="primary">rpl9</name>
</gene>
<dbReference type="InterPro" id="IPR000244">
    <property type="entry name" value="Ribosomal_bL9"/>
</dbReference>
<dbReference type="InterPro" id="IPR036935">
    <property type="entry name" value="Ribosomal_bL9_N_sf"/>
</dbReference>
<dbReference type="GO" id="GO:1990904">
    <property type="term" value="C:ribonucleoprotein complex"/>
    <property type="evidence" value="ECO:0007669"/>
    <property type="project" value="UniProtKB-KW"/>
</dbReference>
<evidence type="ECO:0000313" key="8">
    <source>
        <dbReference type="EMBL" id="QCI04827.1"/>
    </source>
</evidence>
<comment type="similarity">
    <text evidence="1">Belongs to the bacterial ribosomal protein bL9 family.</text>
</comment>
<reference evidence="8" key="2">
    <citation type="submission" date="2019-04" db="EMBL/GenBank/DDBJ databases">
        <authorList>
            <person name="Pasella M."/>
        </authorList>
    </citation>
    <scope>NUCLEOTIDE SEQUENCE</scope>
    <source>
        <strain evidence="8">PD2926</strain>
    </source>
</reference>
<evidence type="ECO:0000256" key="4">
    <source>
        <dbReference type="ARBA" id="ARBA00022980"/>
    </source>
</evidence>
<evidence type="ECO:0000259" key="7">
    <source>
        <dbReference type="PROSITE" id="PS00651"/>
    </source>
</evidence>
<keyword evidence="4 8" id="KW-0689">Ribosomal protein</keyword>
<feature type="domain" description="Ribosomal protein L9" evidence="7">
    <location>
        <begin position="17"/>
        <end position="44"/>
    </location>
</feature>
<accession>A0A4D6WMA9</accession>
<sequence length="154" mass="17535">MKKKITIILNKNYPHLGKRGNITKVSTGYAFNYLIPNHIAELASIKKIKHFTMLANMVQKQNEAEKLEAQKTRQILQTIKKISITKKTSDNHMFFGSITEKDIINLITQYTGKVFEKKQIHISSIKSIGIANITVNILNNIECSLNLNIIPENI</sequence>
<proteinExistence type="inferred from homology"/>
<evidence type="ECO:0000256" key="1">
    <source>
        <dbReference type="ARBA" id="ARBA00010605"/>
    </source>
</evidence>
<keyword evidence="5" id="KW-0687">Ribonucleoprotein</keyword>
<organism evidence="8">
    <name type="scientific">Bornetia secundiflora</name>
    <dbReference type="NCBI Taxonomy" id="2575637"/>
    <lineage>
        <taxon>Eukaryota</taxon>
        <taxon>Rhodophyta</taxon>
        <taxon>Florideophyceae</taxon>
        <taxon>Rhodymeniophycidae</taxon>
        <taxon>Ceramiales</taxon>
        <taxon>Wrangeliaceae</taxon>
        <taxon>Bornetia</taxon>
    </lineage>
</organism>
<dbReference type="InterPro" id="IPR020069">
    <property type="entry name" value="Ribosomal_bL9_C"/>
</dbReference>
<dbReference type="Pfam" id="PF03948">
    <property type="entry name" value="Ribosomal_L9_C"/>
    <property type="match status" value="1"/>
</dbReference>
<name>A0A4D6WMA9_9FLOR</name>
<dbReference type="AlphaFoldDB" id="A0A4D6WMA9"/>
<dbReference type="Pfam" id="PF01281">
    <property type="entry name" value="Ribosomal_L9_N"/>
    <property type="match status" value="1"/>
</dbReference>
<keyword evidence="3" id="KW-0694">RNA-binding</keyword>
<protein>
    <recommendedName>
        <fullName evidence="6">50S ribosomal protein L9, chloroplastic</fullName>
    </recommendedName>
</protein>
<dbReference type="InterPro" id="IPR036791">
    <property type="entry name" value="Ribosomal_bL9_C_sf"/>
</dbReference>
<geneLocation type="plastid" evidence="8"/>
<evidence type="ECO:0000256" key="5">
    <source>
        <dbReference type="ARBA" id="ARBA00023274"/>
    </source>
</evidence>
<dbReference type="GO" id="GO:0019843">
    <property type="term" value="F:rRNA binding"/>
    <property type="evidence" value="ECO:0007669"/>
    <property type="project" value="UniProtKB-KW"/>
</dbReference>
<evidence type="ECO:0000256" key="2">
    <source>
        <dbReference type="ARBA" id="ARBA00022730"/>
    </source>
</evidence>
<dbReference type="NCBIfam" id="TIGR00158">
    <property type="entry name" value="L9"/>
    <property type="match status" value="1"/>
</dbReference>
<dbReference type="SUPFAM" id="SSF55653">
    <property type="entry name" value="Ribosomal protein L9 C-domain"/>
    <property type="match status" value="1"/>
</dbReference>
<dbReference type="EMBL" id="MK814615">
    <property type="protein sequence ID" value="QCI04827.1"/>
    <property type="molecule type" value="Genomic_DNA"/>
</dbReference>
<keyword evidence="2" id="KW-0699">rRNA-binding</keyword>
<dbReference type="HAMAP" id="MF_00503">
    <property type="entry name" value="Ribosomal_bL9"/>
    <property type="match status" value="1"/>
</dbReference>
<dbReference type="PROSITE" id="PS00651">
    <property type="entry name" value="RIBOSOMAL_L9"/>
    <property type="match status" value="1"/>
</dbReference>
<reference evidence="8" key="1">
    <citation type="journal article" date="2019" name="Mol. Phylogenet. Evol.">
        <title>Morphological evolution and classification of the red algal order Ceramiales inferred using plastid phylogenomics.</title>
        <authorList>
            <person name="Diaz-Tapia P."/>
            <person name="Pasella M.M."/>
            <person name="Verbruggen H."/>
            <person name="Maggs C.A."/>
        </authorList>
    </citation>
    <scope>NUCLEOTIDE SEQUENCE</scope>
    <source>
        <strain evidence="8">PD2926</strain>
    </source>
</reference>